<gene>
    <name evidence="7" type="ORF">EB796_011886</name>
</gene>
<dbReference type="InterPro" id="IPR005016">
    <property type="entry name" value="TDE1/TMS"/>
</dbReference>
<feature type="transmembrane region" description="Helical" evidence="6">
    <location>
        <begin position="86"/>
        <end position="110"/>
    </location>
</feature>
<dbReference type="PANTHER" id="PTHR10383">
    <property type="entry name" value="SERINE INCORPORATOR"/>
    <property type="match status" value="1"/>
</dbReference>
<dbReference type="GO" id="GO:0016020">
    <property type="term" value="C:membrane"/>
    <property type="evidence" value="ECO:0007669"/>
    <property type="project" value="UniProtKB-SubCell"/>
</dbReference>
<keyword evidence="3 6" id="KW-0812">Transmembrane</keyword>
<protein>
    <submittedName>
        <fullName evidence="7">TMS1</fullName>
    </submittedName>
</protein>
<sequence>MICVNSSRDPRAGFQNGFWLIKILMFLGSIIGGFFLPWDVMATPWMIIGMVASFIFILIQLILIVDFAYAITESMLAKYEENDHKGWYICMLLLAIFFYAISLTGMVFMYIYYGKSTDVTQKPGCDRHNAFLSINIILIVIVSVLSILPPIQNKIPKSGLLQPAFLSMYITYLTWSAISNDTECTPTLEDIYTSLGGMSSIILILMC</sequence>
<feature type="transmembrane region" description="Helical" evidence="6">
    <location>
        <begin position="44"/>
        <end position="65"/>
    </location>
</feature>
<evidence type="ECO:0000313" key="7">
    <source>
        <dbReference type="EMBL" id="KAF6029788.1"/>
    </source>
</evidence>
<evidence type="ECO:0000256" key="1">
    <source>
        <dbReference type="ARBA" id="ARBA00004141"/>
    </source>
</evidence>
<evidence type="ECO:0000313" key="8">
    <source>
        <dbReference type="Proteomes" id="UP000593567"/>
    </source>
</evidence>
<dbReference type="OrthoDB" id="5963193at2759"/>
<dbReference type="Proteomes" id="UP000593567">
    <property type="component" value="Unassembled WGS sequence"/>
</dbReference>
<name>A0A7J7JWR7_BUGNE</name>
<evidence type="ECO:0000256" key="4">
    <source>
        <dbReference type="ARBA" id="ARBA00022989"/>
    </source>
</evidence>
<reference evidence="7" key="1">
    <citation type="submission" date="2020-06" db="EMBL/GenBank/DDBJ databases">
        <title>Draft genome of Bugula neritina, a colonial animal packing powerful symbionts and potential medicines.</title>
        <authorList>
            <person name="Rayko M."/>
        </authorList>
    </citation>
    <scope>NUCLEOTIDE SEQUENCE [LARGE SCALE GENOMIC DNA]</scope>
    <source>
        <strain evidence="7">Kwan_BN1</strain>
    </source>
</reference>
<comment type="similarity">
    <text evidence="2">Belongs to the TDE1 family.</text>
</comment>
<evidence type="ECO:0000256" key="5">
    <source>
        <dbReference type="ARBA" id="ARBA00023136"/>
    </source>
</evidence>
<feature type="transmembrane region" description="Helical" evidence="6">
    <location>
        <begin position="18"/>
        <end position="38"/>
    </location>
</feature>
<dbReference type="Pfam" id="PF03348">
    <property type="entry name" value="Serinc"/>
    <property type="match status" value="1"/>
</dbReference>
<evidence type="ECO:0000256" key="2">
    <source>
        <dbReference type="ARBA" id="ARBA00006665"/>
    </source>
</evidence>
<feature type="transmembrane region" description="Helical" evidence="6">
    <location>
        <begin position="130"/>
        <end position="148"/>
    </location>
</feature>
<dbReference type="PANTHER" id="PTHR10383:SF9">
    <property type="entry name" value="SERINE INCORPORATOR, ISOFORM F"/>
    <property type="match status" value="1"/>
</dbReference>
<keyword evidence="5 6" id="KW-0472">Membrane</keyword>
<evidence type="ECO:0000256" key="3">
    <source>
        <dbReference type="ARBA" id="ARBA00022692"/>
    </source>
</evidence>
<keyword evidence="4 6" id="KW-1133">Transmembrane helix</keyword>
<evidence type="ECO:0000256" key="6">
    <source>
        <dbReference type="SAM" id="Phobius"/>
    </source>
</evidence>
<proteinExistence type="inferred from homology"/>
<comment type="subcellular location">
    <subcellularLocation>
        <location evidence="1">Membrane</location>
        <topology evidence="1">Multi-pass membrane protein</topology>
    </subcellularLocation>
</comment>
<keyword evidence="8" id="KW-1185">Reference proteome</keyword>
<dbReference type="AlphaFoldDB" id="A0A7J7JWR7"/>
<organism evidence="7 8">
    <name type="scientific">Bugula neritina</name>
    <name type="common">Brown bryozoan</name>
    <name type="synonym">Sertularia neritina</name>
    <dbReference type="NCBI Taxonomy" id="10212"/>
    <lineage>
        <taxon>Eukaryota</taxon>
        <taxon>Metazoa</taxon>
        <taxon>Spiralia</taxon>
        <taxon>Lophotrochozoa</taxon>
        <taxon>Bryozoa</taxon>
        <taxon>Gymnolaemata</taxon>
        <taxon>Cheilostomatida</taxon>
        <taxon>Flustrina</taxon>
        <taxon>Buguloidea</taxon>
        <taxon>Bugulidae</taxon>
        <taxon>Bugula</taxon>
    </lineage>
</organism>
<comment type="caution">
    <text evidence="7">The sequence shown here is derived from an EMBL/GenBank/DDBJ whole genome shotgun (WGS) entry which is preliminary data.</text>
</comment>
<dbReference type="EMBL" id="VXIV02001786">
    <property type="protein sequence ID" value="KAF6029788.1"/>
    <property type="molecule type" value="Genomic_DNA"/>
</dbReference>
<accession>A0A7J7JWR7</accession>